<dbReference type="Pfam" id="PF09992">
    <property type="entry name" value="NAGPA"/>
    <property type="match status" value="1"/>
</dbReference>
<reference evidence="3 4" key="1">
    <citation type="submission" date="2016-09" db="EMBL/GenBank/DDBJ databases">
        <title>Draft genome sequence for the type strain of Vulcanibacillus modesticaldus BR, a strictly anaerobic, moderately thermophilic, and nitrate-reducing bacterium from deep sea-hydrothermal vents of the Mid-Atlantic Ridge.</title>
        <authorList>
            <person name="Abin C.A."/>
            <person name="Hollibaugh J.T."/>
        </authorList>
    </citation>
    <scope>NUCLEOTIDE SEQUENCE [LARGE SCALE GENOMIC DNA]</scope>
    <source>
        <strain evidence="3 4">BR</strain>
    </source>
</reference>
<feature type="transmembrane region" description="Helical" evidence="1">
    <location>
        <begin position="7"/>
        <end position="25"/>
    </location>
</feature>
<feature type="domain" description="Phosphodiester glycosidase" evidence="2">
    <location>
        <begin position="180"/>
        <end position="355"/>
    </location>
</feature>
<dbReference type="STRING" id="337097.BHF71_07075"/>
<sequence length="357" mass="39487">MIKYINIFFAYLIAPVIGFYLGFFYNDPINTIDRISEANLPSNQLEEMVGKIDQELLKSHNNVKETSDEVKKILDIANDKNKDYEYQKNLIERLTKTSEQQAKKADLVLEQVLSNLLGEPIAIHKGTNSTIKVYTLIEAGYRGYMAKIRPHNSNALKLVLADDKIVSDGETTSEAAKRTGAILAINGGGFWRTQEGKIAPLGITVVDGKIKTFYSSPKLSFVGFNDGGQLIGGKFTSEKEIVDNKILQGSSFVPILLQDGKKVEIPSDWANTKHPRTIVGNFSNGELLFIVIDGRREGWSSGVTLEEVQDKLLSFKVKDAFNLDGGGSSTFYYDGKVLNKPSDGKERPVSSNLIVLP</sequence>
<keyword evidence="4" id="KW-1185">Reference proteome</keyword>
<organism evidence="3 4">
    <name type="scientific">Vulcanibacillus modesticaldus</name>
    <dbReference type="NCBI Taxonomy" id="337097"/>
    <lineage>
        <taxon>Bacteria</taxon>
        <taxon>Bacillati</taxon>
        <taxon>Bacillota</taxon>
        <taxon>Bacilli</taxon>
        <taxon>Bacillales</taxon>
        <taxon>Bacillaceae</taxon>
        <taxon>Vulcanibacillus</taxon>
    </lineage>
</organism>
<dbReference type="AlphaFoldDB" id="A0A1D2YWB6"/>
<evidence type="ECO:0000313" key="3">
    <source>
        <dbReference type="EMBL" id="OEF99952.1"/>
    </source>
</evidence>
<dbReference type="Proteomes" id="UP000243739">
    <property type="component" value="Unassembled WGS sequence"/>
</dbReference>
<name>A0A1D2YWB6_9BACI</name>
<protein>
    <recommendedName>
        <fullName evidence="2">Phosphodiester glycosidase domain-containing protein</fullName>
    </recommendedName>
</protein>
<accession>A0A1D2YWB6</accession>
<evidence type="ECO:0000313" key="4">
    <source>
        <dbReference type="Proteomes" id="UP000243739"/>
    </source>
</evidence>
<dbReference type="PANTHER" id="PTHR40446">
    <property type="entry name" value="N-ACETYLGLUCOSAMINE-1-PHOSPHODIESTER ALPHA-N-ACETYLGLUCOSAMINIDASE"/>
    <property type="match status" value="1"/>
</dbReference>
<proteinExistence type="predicted"/>
<evidence type="ECO:0000259" key="2">
    <source>
        <dbReference type="Pfam" id="PF09992"/>
    </source>
</evidence>
<keyword evidence="1" id="KW-0472">Membrane</keyword>
<keyword evidence="1" id="KW-1133">Transmembrane helix</keyword>
<evidence type="ECO:0000256" key="1">
    <source>
        <dbReference type="SAM" id="Phobius"/>
    </source>
</evidence>
<dbReference type="PANTHER" id="PTHR40446:SF2">
    <property type="entry name" value="N-ACETYLGLUCOSAMINE-1-PHOSPHODIESTER ALPHA-N-ACETYLGLUCOSAMINIDASE"/>
    <property type="match status" value="1"/>
</dbReference>
<keyword evidence="1" id="KW-0812">Transmembrane</keyword>
<dbReference type="InterPro" id="IPR018711">
    <property type="entry name" value="NAGPA"/>
</dbReference>
<dbReference type="RefSeq" id="WP_069656172.1">
    <property type="nucleotide sequence ID" value="NZ_MIJF01000011.1"/>
</dbReference>
<comment type="caution">
    <text evidence="3">The sequence shown here is derived from an EMBL/GenBank/DDBJ whole genome shotgun (WGS) entry which is preliminary data.</text>
</comment>
<dbReference type="OrthoDB" id="9809781at2"/>
<gene>
    <name evidence="3" type="ORF">BHF71_07075</name>
</gene>
<dbReference type="EMBL" id="MIJF01000011">
    <property type="protein sequence ID" value="OEF99952.1"/>
    <property type="molecule type" value="Genomic_DNA"/>
</dbReference>